<keyword evidence="4" id="KW-1185">Reference proteome</keyword>
<evidence type="ECO:0000313" key="4">
    <source>
        <dbReference type="Proteomes" id="UP000037460"/>
    </source>
</evidence>
<dbReference type="Proteomes" id="UP000037460">
    <property type="component" value="Unassembled WGS sequence"/>
</dbReference>
<dbReference type="SMART" id="SM00228">
    <property type="entry name" value="PDZ"/>
    <property type="match status" value="2"/>
</dbReference>
<sequence length="331" mass="34892">MPEITLQLPSLKPSDKLGIFITNDFRIRKTNPGSIGEQAGFLAGDLLVSIDELRITKGMDKLTIASTMRGDPSKVQAPKSIVVTRETPEDEDEDEDEQGWHTDPEDSHEDAKKDEEGEDKDEGLVTLSVPSMPVGVRMGLSVAAGNVVRSVDPGSYAELAGFRTSDVVVSVGGVPMAGVEKLEVATRIRGDRTAITRPCKVLVRRSAANSVAVAEAAQLKLPAEESADVAAEAARAAKAPIGLIGSALEKAPVVQSQGIVDVSSADLISLQQAFEQASLKGLHSGLKVVHFPDVNINVNKQPLAVHTTLPPPSPGRRTSGTAPSCATDDLD</sequence>
<dbReference type="InterPro" id="IPR041489">
    <property type="entry name" value="PDZ_6"/>
</dbReference>
<accession>A0A0M0K2G2</accession>
<name>A0A0M0K2G2_9EUKA</name>
<feature type="compositionally biased region" description="Acidic residues" evidence="1">
    <location>
        <begin position="88"/>
        <end position="97"/>
    </location>
</feature>
<dbReference type="EMBL" id="JWZX01001735">
    <property type="protein sequence ID" value="KOO32573.1"/>
    <property type="molecule type" value="Genomic_DNA"/>
</dbReference>
<dbReference type="Gene3D" id="2.30.42.10">
    <property type="match status" value="1"/>
</dbReference>
<dbReference type="Pfam" id="PF17820">
    <property type="entry name" value="PDZ_6"/>
    <property type="match status" value="1"/>
</dbReference>
<feature type="region of interest" description="Disordered" evidence="1">
    <location>
        <begin position="305"/>
        <end position="331"/>
    </location>
</feature>
<reference evidence="4" key="1">
    <citation type="journal article" date="2015" name="PLoS Genet.">
        <title>Genome Sequence and Transcriptome Analyses of Chrysochromulina tobin: Metabolic Tools for Enhanced Algal Fitness in the Prominent Order Prymnesiales (Haptophyceae).</title>
        <authorList>
            <person name="Hovde B.T."/>
            <person name="Deodato C.R."/>
            <person name="Hunsperger H.M."/>
            <person name="Ryken S.A."/>
            <person name="Yost W."/>
            <person name="Jha R.K."/>
            <person name="Patterson J."/>
            <person name="Monnat R.J. Jr."/>
            <person name="Barlow S.B."/>
            <person name="Starkenburg S.R."/>
            <person name="Cattolico R.A."/>
        </authorList>
    </citation>
    <scope>NUCLEOTIDE SEQUENCE</scope>
    <source>
        <strain evidence="4">CCMP291</strain>
    </source>
</reference>
<dbReference type="AlphaFoldDB" id="A0A0M0K2G2"/>
<evidence type="ECO:0000313" key="3">
    <source>
        <dbReference type="EMBL" id="KOO32573.1"/>
    </source>
</evidence>
<feature type="compositionally biased region" description="Basic and acidic residues" evidence="1">
    <location>
        <begin position="98"/>
        <end position="115"/>
    </location>
</feature>
<dbReference type="OrthoDB" id="10007415at2759"/>
<feature type="domain" description="PDZ" evidence="2">
    <location>
        <begin position="126"/>
        <end position="189"/>
    </location>
</feature>
<evidence type="ECO:0000256" key="1">
    <source>
        <dbReference type="SAM" id="MobiDB-lite"/>
    </source>
</evidence>
<dbReference type="PROSITE" id="PS50106">
    <property type="entry name" value="PDZ"/>
    <property type="match status" value="1"/>
</dbReference>
<dbReference type="InterPro" id="IPR036034">
    <property type="entry name" value="PDZ_sf"/>
</dbReference>
<dbReference type="InterPro" id="IPR001478">
    <property type="entry name" value="PDZ"/>
</dbReference>
<comment type="caution">
    <text evidence="3">The sequence shown here is derived from an EMBL/GenBank/DDBJ whole genome shotgun (WGS) entry which is preliminary data.</text>
</comment>
<organism evidence="3 4">
    <name type="scientific">Chrysochromulina tobinii</name>
    <dbReference type="NCBI Taxonomy" id="1460289"/>
    <lineage>
        <taxon>Eukaryota</taxon>
        <taxon>Haptista</taxon>
        <taxon>Haptophyta</taxon>
        <taxon>Prymnesiophyceae</taxon>
        <taxon>Prymnesiales</taxon>
        <taxon>Chrysochromulinaceae</taxon>
        <taxon>Chrysochromulina</taxon>
    </lineage>
</organism>
<feature type="region of interest" description="Disordered" evidence="1">
    <location>
        <begin position="69"/>
        <end position="125"/>
    </location>
</feature>
<protein>
    <recommendedName>
        <fullName evidence="2">PDZ domain-containing protein</fullName>
    </recommendedName>
</protein>
<evidence type="ECO:0000259" key="2">
    <source>
        <dbReference type="PROSITE" id="PS50106"/>
    </source>
</evidence>
<proteinExistence type="predicted"/>
<gene>
    <name evidence="3" type="ORF">Ctob_010305</name>
</gene>
<dbReference type="SUPFAM" id="SSF50156">
    <property type="entry name" value="PDZ domain-like"/>
    <property type="match status" value="2"/>
</dbReference>